<evidence type="ECO:0000313" key="1">
    <source>
        <dbReference type="EMBL" id="RYQ96065.1"/>
    </source>
</evidence>
<reference evidence="1 2" key="1">
    <citation type="submission" date="2019-01" db="EMBL/GenBank/DDBJ databases">
        <title>Sequencing of cultivated peanut Arachis hypogaea provides insights into genome evolution and oil improvement.</title>
        <authorList>
            <person name="Chen X."/>
        </authorList>
    </citation>
    <scope>NUCLEOTIDE SEQUENCE [LARGE SCALE GENOMIC DNA]</scope>
    <source>
        <strain evidence="2">cv. Fuhuasheng</strain>
        <tissue evidence="1">Leaves</tissue>
    </source>
</reference>
<dbReference type="EMBL" id="SDMP01000018">
    <property type="protein sequence ID" value="RYQ96065.1"/>
    <property type="molecule type" value="Genomic_DNA"/>
</dbReference>
<gene>
    <name evidence="1" type="ORF">Ahy_B08g091569</name>
</gene>
<organism evidence="1 2">
    <name type="scientific">Arachis hypogaea</name>
    <name type="common">Peanut</name>
    <dbReference type="NCBI Taxonomy" id="3818"/>
    <lineage>
        <taxon>Eukaryota</taxon>
        <taxon>Viridiplantae</taxon>
        <taxon>Streptophyta</taxon>
        <taxon>Embryophyta</taxon>
        <taxon>Tracheophyta</taxon>
        <taxon>Spermatophyta</taxon>
        <taxon>Magnoliopsida</taxon>
        <taxon>eudicotyledons</taxon>
        <taxon>Gunneridae</taxon>
        <taxon>Pentapetalae</taxon>
        <taxon>rosids</taxon>
        <taxon>fabids</taxon>
        <taxon>Fabales</taxon>
        <taxon>Fabaceae</taxon>
        <taxon>Papilionoideae</taxon>
        <taxon>50 kb inversion clade</taxon>
        <taxon>dalbergioids sensu lato</taxon>
        <taxon>Dalbergieae</taxon>
        <taxon>Pterocarpus clade</taxon>
        <taxon>Arachis</taxon>
    </lineage>
</organism>
<keyword evidence="2" id="KW-1185">Reference proteome</keyword>
<evidence type="ECO:0000313" key="2">
    <source>
        <dbReference type="Proteomes" id="UP000289738"/>
    </source>
</evidence>
<comment type="caution">
    <text evidence="1">The sequence shown here is derived from an EMBL/GenBank/DDBJ whole genome shotgun (WGS) entry which is preliminary data.</text>
</comment>
<sequence length="139" mass="16315">MEYHTEFLYLMGKVNIKISPEVLMERFLFGLREELEDTVQHYRYATMEDLVKLAIGWEQVQQMIDRHNKRISFMPIFHSFSKPEMKEFVEYAVEGDVSLENSKVQTFSIGFLGGFVDSMINYGSINMDEKKGRQIAHFG</sequence>
<accession>A0A444Y2A8</accession>
<proteinExistence type="predicted"/>
<dbReference type="Proteomes" id="UP000289738">
    <property type="component" value="Chromosome B08"/>
</dbReference>
<dbReference type="AlphaFoldDB" id="A0A444Y2A8"/>
<protein>
    <submittedName>
        <fullName evidence="1">Uncharacterized protein</fullName>
    </submittedName>
</protein>
<name>A0A444Y2A8_ARAHY</name>